<sequence>MLAAALRTGAAQSGGAQGTFAKLRSGVVELTPATEKITRRRVPPSRDEPPQLLLVKVDSGKGGAFRDDVLSGGGHVVGYVPDDTLMVWGPPGLIEDAAGKHGASMAELSPRHKVPGDVASLARDASERARARKARAATRDRPSSGDSATAEDDDANAVDPSLAGLETWQSANPGRGTTGRGLLAAGAGSTAGTASPPLYGINVQIVPALSSKGRMAIAKQWPSGLAAALGRTDAANDPCWPKFDDRQLQLPGLPPWRRVYMCAEDLDVGLQWLQAKAETVWVEPVHRAEASNVRAGWTLQTGHLDVDRSNFPLAEHRPYWRAGLMGNREIVQVVDTGVDLDHCYFVDDAYDPVALRDSLNVTAEMPTWLRPDARKVMHYVAGNNITSYGDEGGHGTHVSGSVAGAAGPGHTGFREDEGTGGAPMARISFLDAGIGNSFIVPWPFDTAFYAAHEAVGARISTNSWSNVGRASVQYSYTASEFDRHMWKTPEVLQLQAAANDGGSAEMGCTIPGSSLAKNVVTIGALENYPEGGSEWEDTLLFRYTSNSKQLTSAFTPDVGTDSYTWSGNISTAGGRISVVLASPEDACATLVGNTYAGRAVIVALNTSVAASCDIATKARAAAAAGAKAVLFYRGDDDYAFWNSRFPNLPNKEFPAISGITYTVITQRQAQWLKAGLALAGSDVHIYAPAPPDPLVMKRPGTVAYFSSYGPAWDGRIKPDLMSPGTNILSASKGDGILSRNSATCSSALVHMQGTSMATPLATGHFTLMRQYFREGFYPAGARGPTSANFTPSGMLLKATAIAGATSLQGQVARNAGRMLGAPPDGIQGWGRLSLSDSLPLPGLTADGMALQVADWGTIAEGETITLTGLRSTGGVITAALVWYDYPAESYVDKQLVNNLDLYYSLNGDATKRFTLGDPASPTSEDRTNNVERIQLTLNPGDTITFYVVGRTLGSKLISWDADAALPQRWALAVVGRFSGALRTALNPAFMQPSRLPAFQRQSLVPLSHTIGLAGGTCLSSSGTAAAQSSACTQGPSTVFTITEEGQPFTRIRTGGSASSLCLAIPGTAQTNGLQLQNAVCGTGDAQSFYLEGAAGDSGYRLKTTSGKCVGVAGASTAAGATLVLGDCLSDGAAHQRFALTEYSQGHWTLAPRHAPAMCLSVAASAGAGLALAACSVAAATQRFRLADIPTPGVPSAKGYRYVIRESVSGKCLTLPAATAGTSAATLAPCDGTAAQRLLAFRNPSSTDPNAHQLVPLSSFSALSATGRLCLLPSAPSNPLWLFPCNPDAAAQILTIAEVPPRLRFSVEWQRPVKAEPLSLVTHIGASSRTGYCSEAESTATGADVLTVPCSATSALQRWRLVPQDRDSGGLWFYIKLDGTEKCILADANSWVPSYLGICGWSGERFRVQKAATGWRFISELAGSCLSQSQPGSFVSERLAASPCNAASALQTFTLDILPTVDANGMATTMSADDTDLDLVLSWTDAGVVHTITNGLTQVHGGAFGGDSVPDTSRGSEEVVWTYDAPTPIPASYRACVVRRGIVALGYTLPTVVLRVYDSTGQVVRTTSKTQVLTTTPLGPNAECVEGSPGPRPPSPPPPPPPALRFRVDFAFGGVPSKADFDIFVSWAVAGKTYVITSNSTSAVRGGVYGGNNQNGAGTTFEMATWAQDNGTLPDAVTYFVCVKYNASTIVHGLYNVTLRVYRNSSTVVASAILKAVNTSVPDSSYTCTTATPGFLRTFAYTRPVPPPSGPPMMIKTQWYRGVGTVAPVNDDLDLAVAWNVGNVRYNISYQNKCARSGCMDFDNYNRNMSYETASWNTSAPDAGVYDICVNWSPASHNYTVVLTVTRSGVNVLTLSKLILGGATAADLSACTSSAVGWWLRNGVPATTSDLDIFIAWRNPASGIVYMISYSTGAASVDGAFYSGDNTARGASYEYAYWPAGVAAPATTYYVCIQWGSYTLPAGVFTIVLYAFKDGVQFGSRRTVIDTTQPLNTTCFPGSNIWVGYVLFGSSPPTVTASQSLSTTGATSVVSVTAATAVTVEVPAAKVASTPIDGAGDPVPEGPDTGPGGTVEPGPDQAQADAALDGSGQPQAGAAGDASQADSGPATGTPAAGGGLATPTLVAAVVGSVVGVLAMAAAALALVSWRRARAAAGRVAPESGGGGPGFPKPSASSLSVPSRSGPKSAARGAAMGGAAGAAGGAARPTRELTRKQRRAIIACVASTDDVANLEIILTGVGLDPHQSDLESAAAAGALASCRWLRHELSRRQAPIDWVRVFIAAAKAGSRVGCEWCLEQAPAEQRATGRLKAANAAAYHSHHRLLEWLVSAASADAPIPAPSLPRILVIAFGGCDLATLQHLFAAHDTSPAAWSDDDRVSALAYALQSRTPDWQAKAELLVSEGAVPGDEHITFAARGLGPAAAERLEWLRSKGVDLEAGSEAPLVPMCGEALEWMLGRGMRLFPTDAIALGRGAAHAGELGVLEALARHSQPMDALAIMGAAATGGRPHILRWAVALGGRPLRDVGAVHTANIFTGVCRTGSVEEIRWLASQGCGMDEGAWSAAAESGCEAAVELLAELGCPKPACSEPYRTALREREWQLMRLLHRLGLPMGPSAPALVDGACSEGAPPDVVDWLLTEACAA</sequence>
<dbReference type="CDD" id="cd04842">
    <property type="entry name" value="Peptidases_S8_Kp43_protease"/>
    <property type="match status" value="1"/>
</dbReference>
<feature type="domain" description="Ricin B lectin" evidence="11">
    <location>
        <begin position="1097"/>
        <end position="1240"/>
    </location>
</feature>
<feature type="region of interest" description="Disordered" evidence="9">
    <location>
        <begin position="2154"/>
        <end position="2205"/>
    </location>
</feature>
<feature type="compositionally biased region" description="Gly residues" evidence="9">
    <location>
        <begin position="2189"/>
        <end position="2198"/>
    </location>
</feature>
<dbReference type="Pfam" id="PF14200">
    <property type="entry name" value="RicinB_lectin_2"/>
    <property type="match status" value="1"/>
</dbReference>
<dbReference type="EMBL" id="JAEHOE010000003">
    <property type="protein sequence ID" value="KAG2500609.1"/>
    <property type="molecule type" value="Genomic_DNA"/>
</dbReference>
<feature type="region of interest" description="Disordered" evidence="9">
    <location>
        <begin position="2048"/>
        <end position="2110"/>
    </location>
</feature>
<feature type="compositionally biased region" description="Low complexity" evidence="9">
    <location>
        <begin position="2167"/>
        <end position="2188"/>
    </location>
</feature>
<comment type="similarity">
    <text evidence="1 7 8">Belongs to the peptidase S8 family.</text>
</comment>
<dbReference type="InterPro" id="IPR008979">
    <property type="entry name" value="Galactose-bd-like_sf"/>
</dbReference>
<protein>
    <recommendedName>
        <fullName evidence="11">Ricin B lectin domain-containing protein</fullName>
    </recommendedName>
</protein>
<dbReference type="Gene3D" id="2.60.120.380">
    <property type="match status" value="1"/>
</dbReference>
<feature type="active site" description="Charge relay system" evidence="6 7">
    <location>
        <position position="335"/>
    </location>
</feature>
<reference evidence="12" key="1">
    <citation type="journal article" date="2020" name="bioRxiv">
        <title>Comparative genomics of Chlamydomonas.</title>
        <authorList>
            <person name="Craig R.J."/>
            <person name="Hasan A.R."/>
            <person name="Ness R.W."/>
            <person name="Keightley P.D."/>
        </authorList>
    </citation>
    <scope>NUCLEOTIDE SEQUENCE</scope>
    <source>
        <strain evidence="12">CCAP 11/70</strain>
    </source>
</reference>
<dbReference type="SUPFAM" id="SSF50370">
    <property type="entry name" value="Ricin B-like lectins"/>
    <property type="match status" value="3"/>
</dbReference>
<dbReference type="InterPro" id="IPR023827">
    <property type="entry name" value="Peptidase_S8_Asp-AS"/>
</dbReference>
<dbReference type="PRINTS" id="PR00723">
    <property type="entry name" value="SUBTILISIN"/>
</dbReference>
<dbReference type="GO" id="GO:0006508">
    <property type="term" value="P:proteolysis"/>
    <property type="evidence" value="ECO:0007669"/>
    <property type="project" value="UniProtKB-KW"/>
</dbReference>
<comment type="caution">
    <text evidence="12">The sequence shown here is derived from an EMBL/GenBank/DDBJ whole genome shotgun (WGS) entry which is preliminary data.</text>
</comment>
<dbReference type="PROSITE" id="PS50231">
    <property type="entry name" value="RICIN_B_LECTIN"/>
    <property type="match status" value="2"/>
</dbReference>
<keyword evidence="10" id="KW-1133">Transmembrane helix</keyword>
<keyword evidence="5 7" id="KW-0720">Serine protease</keyword>
<dbReference type="SMART" id="SM00458">
    <property type="entry name" value="RICIN"/>
    <property type="match status" value="1"/>
</dbReference>
<dbReference type="PROSITE" id="PS51892">
    <property type="entry name" value="SUBTILASE"/>
    <property type="match status" value="1"/>
</dbReference>
<keyword evidence="3" id="KW-0732">Signal</keyword>
<dbReference type="InterPro" id="IPR023828">
    <property type="entry name" value="Peptidase_S8_Ser-AS"/>
</dbReference>
<dbReference type="PROSITE" id="PS00138">
    <property type="entry name" value="SUBTILASE_SER"/>
    <property type="match status" value="1"/>
</dbReference>
<feature type="active site" description="Charge relay system" evidence="6 7">
    <location>
        <position position="394"/>
    </location>
</feature>
<evidence type="ECO:0000259" key="11">
    <source>
        <dbReference type="SMART" id="SM00458"/>
    </source>
</evidence>
<proteinExistence type="inferred from homology"/>
<evidence type="ECO:0000313" key="12">
    <source>
        <dbReference type="EMBL" id="KAG2500609.1"/>
    </source>
</evidence>
<keyword evidence="2 7" id="KW-0645">Protease</keyword>
<dbReference type="GO" id="GO:0004252">
    <property type="term" value="F:serine-type endopeptidase activity"/>
    <property type="evidence" value="ECO:0007669"/>
    <property type="project" value="UniProtKB-UniRule"/>
</dbReference>
<dbReference type="SUPFAM" id="SSF49785">
    <property type="entry name" value="Galactose-binding domain-like"/>
    <property type="match status" value="1"/>
</dbReference>
<evidence type="ECO:0000256" key="6">
    <source>
        <dbReference type="PIRSR" id="PIRSR615500-1"/>
    </source>
</evidence>
<evidence type="ECO:0000256" key="10">
    <source>
        <dbReference type="SAM" id="Phobius"/>
    </source>
</evidence>
<gene>
    <name evidence="12" type="ORF">HYH03_001376</name>
</gene>
<keyword evidence="10" id="KW-0472">Membrane</keyword>
<evidence type="ECO:0000256" key="5">
    <source>
        <dbReference type="ARBA" id="ARBA00022825"/>
    </source>
</evidence>
<evidence type="ECO:0000256" key="1">
    <source>
        <dbReference type="ARBA" id="ARBA00011073"/>
    </source>
</evidence>
<feature type="region of interest" description="Disordered" evidence="9">
    <location>
        <begin position="1573"/>
        <end position="1601"/>
    </location>
</feature>
<evidence type="ECO:0000256" key="7">
    <source>
        <dbReference type="PROSITE-ProRule" id="PRU01240"/>
    </source>
</evidence>
<dbReference type="PROSITE" id="PS00136">
    <property type="entry name" value="SUBTILASE_ASP"/>
    <property type="match status" value="1"/>
</dbReference>
<feature type="active site" description="Charge relay system" evidence="6 7">
    <location>
        <position position="755"/>
    </location>
</feature>
<evidence type="ECO:0000256" key="9">
    <source>
        <dbReference type="SAM" id="MobiDB-lite"/>
    </source>
</evidence>
<dbReference type="Proteomes" id="UP000612055">
    <property type="component" value="Unassembled WGS sequence"/>
</dbReference>
<dbReference type="Gene3D" id="2.80.10.50">
    <property type="match status" value="3"/>
</dbReference>
<dbReference type="SUPFAM" id="SSF52743">
    <property type="entry name" value="Subtilisin-like"/>
    <property type="match status" value="1"/>
</dbReference>
<dbReference type="InterPro" id="IPR003137">
    <property type="entry name" value="PA_domain"/>
</dbReference>
<evidence type="ECO:0000256" key="4">
    <source>
        <dbReference type="ARBA" id="ARBA00022801"/>
    </source>
</evidence>
<dbReference type="InterPro" id="IPR034058">
    <property type="entry name" value="TagA/B/C/D_pept_dom"/>
</dbReference>
<evidence type="ECO:0000256" key="3">
    <source>
        <dbReference type="ARBA" id="ARBA00022729"/>
    </source>
</evidence>
<keyword evidence="4 7" id="KW-0378">Hydrolase</keyword>
<evidence type="ECO:0000313" key="13">
    <source>
        <dbReference type="Proteomes" id="UP000612055"/>
    </source>
</evidence>
<organism evidence="12 13">
    <name type="scientific">Edaphochlamys debaryana</name>
    <dbReference type="NCBI Taxonomy" id="47281"/>
    <lineage>
        <taxon>Eukaryota</taxon>
        <taxon>Viridiplantae</taxon>
        <taxon>Chlorophyta</taxon>
        <taxon>core chlorophytes</taxon>
        <taxon>Chlorophyceae</taxon>
        <taxon>CS clade</taxon>
        <taxon>Chlamydomonadales</taxon>
        <taxon>Chlamydomonadales incertae sedis</taxon>
        <taxon>Edaphochlamys</taxon>
    </lineage>
</organism>
<dbReference type="PROSITE" id="PS00137">
    <property type="entry name" value="SUBTILASE_HIS"/>
    <property type="match status" value="1"/>
</dbReference>
<dbReference type="InterPro" id="IPR015500">
    <property type="entry name" value="Peptidase_S8_subtilisin-rel"/>
</dbReference>
<dbReference type="PANTHER" id="PTHR43399">
    <property type="entry name" value="SUBTILISIN-RELATED"/>
    <property type="match status" value="1"/>
</dbReference>
<feature type="transmembrane region" description="Helical" evidence="10">
    <location>
        <begin position="2120"/>
        <end position="2144"/>
    </location>
</feature>
<dbReference type="PANTHER" id="PTHR43399:SF4">
    <property type="entry name" value="CELL WALL-ASSOCIATED PROTEASE"/>
    <property type="match status" value="1"/>
</dbReference>
<dbReference type="CDD" id="cd00161">
    <property type="entry name" value="beta-trefoil_Ricin-like"/>
    <property type="match status" value="1"/>
</dbReference>
<dbReference type="InterPro" id="IPR022398">
    <property type="entry name" value="Peptidase_S8_His-AS"/>
</dbReference>
<dbReference type="InterPro" id="IPR051048">
    <property type="entry name" value="Peptidase_S8/S53_subtilisin"/>
</dbReference>
<dbReference type="InterPro" id="IPR000772">
    <property type="entry name" value="Ricin_B_lectin"/>
</dbReference>
<dbReference type="InterPro" id="IPR000209">
    <property type="entry name" value="Peptidase_S8/S53_dom"/>
</dbReference>
<dbReference type="InterPro" id="IPR036852">
    <property type="entry name" value="Peptidase_S8/S53_dom_sf"/>
</dbReference>
<evidence type="ECO:0000256" key="8">
    <source>
        <dbReference type="RuleBase" id="RU003355"/>
    </source>
</evidence>
<accession>A0A835YF42</accession>
<keyword evidence="13" id="KW-1185">Reference proteome</keyword>
<dbReference type="InterPro" id="IPR035992">
    <property type="entry name" value="Ricin_B-like_lectins"/>
</dbReference>
<feature type="compositionally biased region" description="Low complexity" evidence="9">
    <location>
        <begin position="2084"/>
        <end position="2109"/>
    </location>
</feature>
<dbReference type="Gene3D" id="3.40.50.200">
    <property type="entry name" value="Peptidase S8/S53 domain"/>
    <property type="match status" value="2"/>
</dbReference>
<feature type="region of interest" description="Disordered" evidence="9">
    <location>
        <begin position="122"/>
        <end position="157"/>
    </location>
</feature>
<evidence type="ECO:0000256" key="2">
    <source>
        <dbReference type="ARBA" id="ARBA00022670"/>
    </source>
</evidence>
<name>A0A835YF42_9CHLO</name>
<dbReference type="OrthoDB" id="536624at2759"/>
<dbReference type="Pfam" id="PF02225">
    <property type="entry name" value="PA"/>
    <property type="match status" value="1"/>
</dbReference>
<feature type="compositionally biased region" description="Pro residues" evidence="9">
    <location>
        <begin position="1589"/>
        <end position="1601"/>
    </location>
</feature>
<dbReference type="Pfam" id="PF00082">
    <property type="entry name" value="Peptidase_S8"/>
    <property type="match status" value="1"/>
</dbReference>
<keyword evidence="10" id="KW-0812">Transmembrane</keyword>